<evidence type="ECO:0000256" key="1">
    <source>
        <dbReference type="SAM" id="MobiDB-lite"/>
    </source>
</evidence>
<dbReference type="GO" id="GO:0042834">
    <property type="term" value="F:peptidoglycan binding"/>
    <property type="evidence" value="ECO:0007669"/>
    <property type="project" value="InterPro"/>
</dbReference>
<keyword evidence="5" id="KW-1185">Reference proteome</keyword>
<reference evidence="4 5" key="1">
    <citation type="submission" date="2018-07" db="EMBL/GenBank/DDBJ databases">
        <title>Campylobacter zealandensis sp. nov., isolated from birds and water in New Zealand.</title>
        <authorList>
            <person name="Wilkinson D.A."/>
            <person name="Biggs P.J."/>
            <person name="French N.P."/>
            <person name="Midwinter A.C."/>
        </authorList>
    </citation>
    <scope>NUCLEOTIDE SEQUENCE [LARGE SCALE GENOMIC DNA]</scope>
    <source>
        <strain evidence="4 5">B423b</strain>
    </source>
</reference>
<dbReference type="RefSeq" id="WP_131163739.1">
    <property type="nucleotide sequence ID" value="NZ_QPGQ01000015.1"/>
</dbReference>
<name>A0A4V2JQL3_9BACT</name>
<dbReference type="InterPro" id="IPR036680">
    <property type="entry name" value="SPOR-like_sf"/>
</dbReference>
<dbReference type="InterPro" id="IPR007730">
    <property type="entry name" value="SPOR-like_dom"/>
</dbReference>
<accession>A0A4V2JQL3</accession>
<dbReference type="SUPFAM" id="SSF110997">
    <property type="entry name" value="Sporulation related repeat"/>
    <property type="match status" value="1"/>
</dbReference>
<keyword evidence="2" id="KW-0812">Transmembrane</keyword>
<organism evidence="4 5">
    <name type="scientific">Campylobacter novaezeelandiae</name>
    <dbReference type="NCBI Taxonomy" id="2267891"/>
    <lineage>
        <taxon>Bacteria</taxon>
        <taxon>Pseudomonadati</taxon>
        <taxon>Campylobacterota</taxon>
        <taxon>Epsilonproteobacteria</taxon>
        <taxon>Campylobacterales</taxon>
        <taxon>Campylobacteraceae</taxon>
        <taxon>Campylobacter</taxon>
    </lineage>
</organism>
<feature type="region of interest" description="Disordered" evidence="1">
    <location>
        <begin position="121"/>
        <end position="194"/>
    </location>
</feature>
<gene>
    <name evidence="4" type="ORF">DU473_05165</name>
</gene>
<feature type="compositionally biased region" description="Low complexity" evidence="1">
    <location>
        <begin position="157"/>
        <end position="166"/>
    </location>
</feature>
<feature type="compositionally biased region" description="Basic and acidic residues" evidence="1">
    <location>
        <begin position="167"/>
        <end position="192"/>
    </location>
</feature>
<feature type="transmembrane region" description="Helical" evidence="2">
    <location>
        <begin position="26"/>
        <end position="47"/>
    </location>
</feature>
<evidence type="ECO:0000313" key="4">
    <source>
        <dbReference type="EMBL" id="TBR80743.1"/>
    </source>
</evidence>
<sequence length="273" mass="30832">MENNKKNEFDDIILDKSNKSEKIKKILLRVIALVILFLVIMIAMKLINGNDNSEKNILPSEPISINTDENMDNQNSFENIPITQEDSAEDQFEILKKQIQGEDAINENNTSDQLISSIPQEPVQSQTIQPQPQEQEKTVVNSQPKDNDIEKNKPSSKNNTANNTVTKAKEESKPKTQDPKELFQKVDPKVESSSDLTPGIYVQIFSVSNVDKKSKELMAVKQKGYNYKLYKTTINGKEITKVLIGPFSKDTIANELAKIRKDIGKDAFSFTLK</sequence>
<dbReference type="EMBL" id="QPGR01000008">
    <property type="protein sequence ID" value="TBR80743.1"/>
    <property type="molecule type" value="Genomic_DNA"/>
</dbReference>
<proteinExistence type="predicted"/>
<feature type="compositionally biased region" description="Polar residues" evidence="1">
    <location>
        <begin position="63"/>
        <end position="75"/>
    </location>
</feature>
<dbReference type="PROSITE" id="PS51724">
    <property type="entry name" value="SPOR"/>
    <property type="match status" value="1"/>
</dbReference>
<comment type="caution">
    <text evidence="4">The sequence shown here is derived from an EMBL/GenBank/DDBJ whole genome shotgun (WGS) entry which is preliminary data.</text>
</comment>
<dbReference type="Proteomes" id="UP000292583">
    <property type="component" value="Unassembled WGS sequence"/>
</dbReference>
<feature type="domain" description="SPOR" evidence="3">
    <location>
        <begin position="194"/>
        <end position="273"/>
    </location>
</feature>
<dbReference type="OrthoDB" id="5339510at2"/>
<protein>
    <submittedName>
        <fullName evidence="4">SPOR domain-containing protein</fullName>
    </submittedName>
</protein>
<dbReference type="AlphaFoldDB" id="A0A4V2JQL3"/>
<feature type="region of interest" description="Disordered" evidence="1">
    <location>
        <begin position="51"/>
        <end position="75"/>
    </location>
</feature>
<dbReference type="Pfam" id="PF05036">
    <property type="entry name" value="SPOR"/>
    <property type="match status" value="1"/>
</dbReference>
<evidence type="ECO:0000313" key="5">
    <source>
        <dbReference type="Proteomes" id="UP000292583"/>
    </source>
</evidence>
<keyword evidence="2" id="KW-0472">Membrane</keyword>
<evidence type="ECO:0000256" key="2">
    <source>
        <dbReference type="SAM" id="Phobius"/>
    </source>
</evidence>
<feature type="compositionally biased region" description="Low complexity" evidence="1">
    <location>
        <begin position="122"/>
        <end position="133"/>
    </location>
</feature>
<evidence type="ECO:0000259" key="3">
    <source>
        <dbReference type="PROSITE" id="PS51724"/>
    </source>
</evidence>
<keyword evidence="2" id="KW-1133">Transmembrane helix</keyword>